<protein>
    <recommendedName>
        <fullName evidence="2">histidine kinase</fullName>
        <ecNumber evidence="2">2.7.13.3</ecNumber>
    </recommendedName>
</protein>
<evidence type="ECO:0000256" key="5">
    <source>
        <dbReference type="ARBA" id="ARBA00022741"/>
    </source>
</evidence>
<dbReference type="PANTHER" id="PTHR42878:SF7">
    <property type="entry name" value="SENSOR HISTIDINE KINASE GLRK"/>
    <property type="match status" value="1"/>
</dbReference>
<dbReference type="InterPro" id="IPR003661">
    <property type="entry name" value="HisK_dim/P_dom"/>
</dbReference>
<dbReference type="InterPro" id="IPR003594">
    <property type="entry name" value="HATPase_dom"/>
</dbReference>
<dbReference type="Pfam" id="PF02518">
    <property type="entry name" value="HATPase_c"/>
    <property type="match status" value="1"/>
</dbReference>
<dbReference type="CDD" id="cd00082">
    <property type="entry name" value="HisKA"/>
    <property type="match status" value="1"/>
</dbReference>
<keyword evidence="5" id="KW-0547">Nucleotide-binding</keyword>
<sequence>MSASETRSYAVTAGEVAGAEQQLQTLRECLMAHEMAHFSSILQQLASARLNASQALELEAFQLLARAADVTLVPDELLMPAKSLQLQAQTEQHPLAQAAALRALHWVQMRMRLHHAALDSLAKAAELYERCALPRLVTQMRAARCRVMLSAEMHLELQQFCTQMLAQPAELTPPIHVMLLDYAASAAYYLALEEGDDDGAAALWRDCLARRELVLQRAREHGLDSQECLALLNLSMVTATCERAADCRDYMRQLRAKFGRDGYWEPWLVLCTLLADCADADANVEAGAREPAWQALLAYDAGLAGDTLSSARLREITLQAIRRYGRRWGYLEQALQATIRQVAMERRHKRELATSLGETLSAVMERPQLLYQNALLAQHGTVLENSLVQRNQELNSALATLRQEVAVRQATEEALQLAHDRLEQQVRERTADLGEAMRSLMQQEKQLGLSRMVVGMAHELNTPLGNARVAASAITAQAEELRRGLDAGALRRSQLEGLLDNVTQGGELVDRALRQIGQLVERFKGLSGQTTQEPATLFDLADRLRFCAGNWRRGLQARGITLTLKMPEQLWLHGYPGTCQVVFQHLMDNCLLHAFARHDGGAIVVEARAGVDAVVIDWIDDGAGIAPEHLSQVFEPFYTTQLGRTGTGLGLASVHSMVVGLMKGQVTLDSVPQHGTRVSLSLPYGEAS</sequence>
<comment type="catalytic activity">
    <reaction evidence="1">
        <text>ATP + protein L-histidine = ADP + protein N-phospho-L-histidine.</text>
        <dbReference type="EC" id="2.7.13.3"/>
    </reaction>
</comment>
<keyword evidence="4" id="KW-0808">Transferase</keyword>
<dbReference type="Gene3D" id="1.10.287.130">
    <property type="match status" value="1"/>
</dbReference>
<dbReference type="AlphaFoldDB" id="A0A6A7MZ84"/>
<dbReference type="InterPro" id="IPR005467">
    <property type="entry name" value="His_kinase_dom"/>
</dbReference>
<keyword evidence="6 11" id="KW-0418">Kinase</keyword>
<keyword evidence="7" id="KW-0067">ATP-binding</keyword>
<gene>
    <name evidence="11" type="ORF">GEV02_08030</name>
</gene>
<dbReference type="GO" id="GO:0005524">
    <property type="term" value="F:ATP binding"/>
    <property type="evidence" value="ECO:0007669"/>
    <property type="project" value="UniProtKB-KW"/>
</dbReference>
<accession>A0A6A7MZ84</accession>
<dbReference type="EMBL" id="WHUG01000003">
    <property type="protein sequence ID" value="MQA38094.1"/>
    <property type="molecule type" value="Genomic_DNA"/>
</dbReference>
<dbReference type="CDD" id="cd00075">
    <property type="entry name" value="HATPase"/>
    <property type="match status" value="1"/>
</dbReference>
<dbReference type="GO" id="GO:0030295">
    <property type="term" value="F:protein kinase activator activity"/>
    <property type="evidence" value="ECO:0007669"/>
    <property type="project" value="TreeGrafter"/>
</dbReference>
<feature type="coiled-coil region" evidence="9">
    <location>
        <begin position="384"/>
        <end position="428"/>
    </location>
</feature>
<evidence type="ECO:0000313" key="12">
    <source>
        <dbReference type="Proteomes" id="UP000440498"/>
    </source>
</evidence>
<dbReference type="SMART" id="SM00387">
    <property type="entry name" value="HATPase_c"/>
    <property type="match status" value="1"/>
</dbReference>
<evidence type="ECO:0000256" key="2">
    <source>
        <dbReference type="ARBA" id="ARBA00012438"/>
    </source>
</evidence>
<dbReference type="InterPro" id="IPR004358">
    <property type="entry name" value="Sig_transdc_His_kin-like_C"/>
</dbReference>
<evidence type="ECO:0000313" key="11">
    <source>
        <dbReference type="EMBL" id="MQA38094.1"/>
    </source>
</evidence>
<feature type="domain" description="Histidine kinase" evidence="10">
    <location>
        <begin position="455"/>
        <end position="686"/>
    </location>
</feature>
<evidence type="ECO:0000256" key="3">
    <source>
        <dbReference type="ARBA" id="ARBA00022553"/>
    </source>
</evidence>
<evidence type="ECO:0000256" key="4">
    <source>
        <dbReference type="ARBA" id="ARBA00022679"/>
    </source>
</evidence>
<evidence type="ECO:0000259" key="10">
    <source>
        <dbReference type="PROSITE" id="PS50109"/>
    </source>
</evidence>
<evidence type="ECO:0000256" key="7">
    <source>
        <dbReference type="ARBA" id="ARBA00022840"/>
    </source>
</evidence>
<dbReference type="GO" id="GO:0007234">
    <property type="term" value="P:osmosensory signaling via phosphorelay pathway"/>
    <property type="evidence" value="ECO:0007669"/>
    <property type="project" value="TreeGrafter"/>
</dbReference>
<dbReference type="SUPFAM" id="SSF55874">
    <property type="entry name" value="ATPase domain of HSP90 chaperone/DNA topoisomerase II/histidine kinase"/>
    <property type="match status" value="1"/>
</dbReference>
<evidence type="ECO:0000256" key="6">
    <source>
        <dbReference type="ARBA" id="ARBA00022777"/>
    </source>
</evidence>
<reference evidence="11 12" key="1">
    <citation type="submission" date="2019-10" db="EMBL/GenBank/DDBJ databases">
        <title>Two novel species isolated from a subtropical stream in China.</title>
        <authorList>
            <person name="Lu H."/>
        </authorList>
    </citation>
    <scope>NUCLEOTIDE SEQUENCE [LARGE SCALE GENOMIC DNA]</scope>
    <source>
        <strain evidence="11 12">FT29W</strain>
    </source>
</reference>
<dbReference type="GO" id="GO:0000155">
    <property type="term" value="F:phosphorelay sensor kinase activity"/>
    <property type="evidence" value="ECO:0007669"/>
    <property type="project" value="InterPro"/>
</dbReference>
<evidence type="ECO:0000256" key="9">
    <source>
        <dbReference type="SAM" id="Coils"/>
    </source>
</evidence>
<name>A0A6A7MZ84_9BURK</name>
<evidence type="ECO:0000256" key="8">
    <source>
        <dbReference type="ARBA" id="ARBA00023012"/>
    </source>
</evidence>
<evidence type="ECO:0000256" key="1">
    <source>
        <dbReference type="ARBA" id="ARBA00000085"/>
    </source>
</evidence>
<keyword evidence="12" id="KW-1185">Reference proteome</keyword>
<dbReference type="Gene3D" id="3.30.565.10">
    <property type="entry name" value="Histidine kinase-like ATPase, C-terminal domain"/>
    <property type="match status" value="1"/>
</dbReference>
<keyword evidence="3" id="KW-0597">Phosphoprotein</keyword>
<dbReference type="EC" id="2.7.13.3" evidence="2"/>
<keyword evidence="8" id="KW-0902">Two-component regulatory system</keyword>
<dbReference type="PROSITE" id="PS50109">
    <property type="entry name" value="HIS_KIN"/>
    <property type="match status" value="1"/>
</dbReference>
<dbReference type="InterPro" id="IPR036890">
    <property type="entry name" value="HATPase_C_sf"/>
</dbReference>
<proteinExistence type="predicted"/>
<organism evidence="11 12">
    <name type="scientific">Rugamonas aquatica</name>
    <dbReference type="NCBI Taxonomy" id="2743357"/>
    <lineage>
        <taxon>Bacteria</taxon>
        <taxon>Pseudomonadati</taxon>
        <taxon>Pseudomonadota</taxon>
        <taxon>Betaproteobacteria</taxon>
        <taxon>Burkholderiales</taxon>
        <taxon>Oxalobacteraceae</taxon>
        <taxon>Telluria group</taxon>
        <taxon>Rugamonas</taxon>
    </lineage>
</organism>
<dbReference type="InterPro" id="IPR050351">
    <property type="entry name" value="BphY/WalK/GraS-like"/>
</dbReference>
<dbReference type="Proteomes" id="UP000440498">
    <property type="component" value="Unassembled WGS sequence"/>
</dbReference>
<comment type="caution">
    <text evidence="11">The sequence shown here is derived from an EMBL/GenBank/DDBJ whole genome shotgun (WGS) entry which is preliminary data.</text>
</comment>
<dbReference type="PRINTS" id="PR00344">
    <property type="entry name" value="BCTRLSENSOR"/>
</dbReference>
<keyword evidence="9" id="KW-0175">Coiled coil</keyword>
<dbReference type="PANTHER" id="PTHR42878">
    <property type="entry name" value="TWO-COMPONENT HISTIDINE KINASE"/>
    <property type="match status" value="1"/>
</dbReference>
<dbReference type="GO" id="GO:0000156">
    <property type="term" value="F:phosphorelay response regulator activity"/>
    <property type="evidence" value="ECO:0007669"/>
    <property type="project" value="TreeGrafter"/>
</dbReference>